<organism evidence="4 5">
    <name type="scientific">Halobellus litoreus</name>
    <dbReference type="NCBI Taxonomy" id="755310"/>
    <lineage>
        <taxon>Archaea</taxon>
        <taxon>Methanobacteriati</taxon>
        <taxon>Methanobacteriota</taxon>
        <taxon>Stenosarchaea group</taxon>
        <taxon>Halobacteria</taxon>
        <taxon>Halobacteriales</taxon>
        <taxon>Haloferacaceae</taxon>
        <taxon>Halobellus</taxon>
    </lineage>
</organism>
<feature type="region of interest" description="Disordered" evidence="1">
    <location>
        <begin position="50"/>
        <end position="77"/>
    </location>
</feature>
<evidence type="ECO:0000313" key="5">
    <source>
        <dbReference type="Proteomes" id="UP001597092"/>
    </source>
</evidence>
<keyword evidence="2" id="KW-0812">Transmembrane</keyword>
<dbReference type="Pfam" id="PF24034">
    <property type="entry name" value="DUF7343"/>
    <property type="match status" value="1"/>
</dbReference>
<keyword evidence="5" id="KW-1185">Reference proteome</keyword>
<dbReference type="InterPro" id="IPR036390">
    <property type="entry name" value="WH_DNA-bd_sf"/>
</dbReference>
<evidence type="ECO:0000259" key="3">
    <source>
        <dbReference type="Pfam" id="PF24034"/>
    </source>
</evidence>
<sequence length="161" mass="17992">MVTIKGSTSSIHRVPSVYTLRDVVVLLTAAWVGGITTGYLWFTDYGPSKPPADTDDNKTASIEPDNSSTATVPDPLERQKRIWESNLETLADDEQQIYELVLQHDGYLEQQQVVAETDLSQSTVSRKLDLLERDGLIERKRRGMGNVVSLTDTNRKQPQSS</sequence>
<feature type="domain" description="DUF7343" evidence="3">
    <location>
        <begin position="91"/>
        <end position="150"/>
    </location>
</feature>
<dbReference type="Proteomes" id="UP001597092">
    <property type="component" value="Unassembled WGS sequence"/>
</dbReference>
<keyword evidence="2" id="KW-0472">Membrane</keyword>
<comment type="caution">
    <text evidence="4">The sequence shown here is derived from an EMBL/GenBank/DDBJ whole genome shotgun (WGS) entry which is preliminary data.</text>
</comment>
<evidence type="ECO:0000313" key="4">
    <source>
        <dbReference type="EMBL" id="MFD1687528.1"/>
    </source>
</evidence>
<dbReference type="CDD" id="cd00090">
    <property type="entry name" value="HTH_ARSR"/>
    <property type="match status" value="1"/>
</dbReference>
<proteinExistence type="predicted"/>
<reference evidence="4 5" key="1">
    <citation type="journal article" date="2019" name="Int. J. Syst. Evol. Microbiol.">
        <title>The Global Catalogue of Microorganisms (GCM) 10K type strain sequencing project: providing services to taxonomists for standard genome sequencing and annotation.</title>
        <authorList>
            <consortium name="The Broad Institute Genomics Platform"/>
            <consortium name="The Broad Institute Genome Sequencing Center for Infectious Disease"/>
            <person name="Wu L."/>
            <person name="Ma J."/>
        </authorList>
    </citation>
    <scope>NUCLEOTIDE SEQUENCE [LARGE SCALE GENOMIC DNA]</scope>
    <source>
        <strain evidence="4 5">CGMCC 1.10387</strain>
    </source>
</reference>
<protein>
    <submittedName>
        <fullName evidence="4">Helix-turn-helix transcriptional regulator</fullName>
    </submittedName>
</protein>
<dbReference type="AlphaFoldDB" id="A0ABD6DZ02"/>
<dbReference type="InterPro" id="IPR055767">
    <property type="entry name" value="DUF7343"/>
</dbReference>
<feature type="transmembrane region" description="Helical" evidence="2">
    <location>
        <begin position="23"/>
        <end position="42"/>
    </location>
</feature>
<dbReference type="SUPFAM" id="SSF46785">
    <property type="entry name" value="Winged helix' DNA-binding domain"/>
    <property type="match status" value="1"/>
</dbReference>
<accession>A0ABD6DZ02</accession>
<dbReference type="Gene3D" id="1.10.10.10">
    <property type="entry name" value="Winged helix-like DNA-binding domain superfamily/Winged helix DNA-binding domain"/>
    <property type="match status" value="1"/>
</dbReference>
<evidence type="ECO:0000256" key="1">
    <source>
        <dbReference type="SAM" id="MobiDB-lite"/>
    </source>
</evidence>
<evidence type="ECO:0000256" key="2">
    <source>
        <dbReference type="SAM" id="Phobius"/>
    </source>
</evidence>
<dbReference type="RefSeq" id="WP_256309037.1">
    <property type="nucleotide sequence ID" value="NZ_JANHAW010000004.1"/>
</dbReference>
<dbReference type="InterPro" id="IPR036388">
    <property type="entry name" value="WH-like_DNA-bd_sf"/>
</dbReference>
<name>A0ABD6DZ02_9EURY</name>
<gene>
    <name evidence="4" type="ORF">ACFSAS_18240</name>
</gene>
<dbReference type="InterPro" id="IPR011991">
    <property type="entry name" value="ArsR-like_HTH"/>
</dbReference>
<dbReference type="EMBL" id="JBHUDP010000014">
    <property type="protein sequence ID" value="MFD1687528.1"/>
    <property type="molecule type" value="Genomic_DNA"/>
</dbReference>
<keyword evidence="2" id="KW-1133">Transmembrane helix</keyword>